<feature type="transmembrane region" description="Helical" evidence="1">
    <location>
        <begin position="57"/>
        <end position="76"/>
    </location>
</feature>
<keyword evidence="1" id="KW-0812">Transmembrane</keyword>
<keyword evidence="1" id="KW-1133">Transmembrane helix</keyword>
<evidence type="ECO:0000256" key="1">
    <source>
        <dbReference type="SAM" id="Phobius"/>
    </source>
</evidence>
<reference evidence="2 3" key="1">
    <citation type="submission" date="2020-06" db="EMBL/GenBank/DDBJ databases">
        <title>Oricola thermophila sp. nov. isolated from a tidal sediments.</title>
        <authorList>
            <person name="Kwon K.K."/>
            <person name="Yang S.-H."/>
            <person name="Park M.-J."/>
        </authorList>
    </citation>
    <scope>NUCLEOTIDE SEQUENCE [LARGE SCALE GENOMIC DNA]</scope>
    <source>
        <strain evidence="2 3">MEBiC13590</strain>
    </source>
</reference>
<sequence length="164" mass="18375">MHEHGAPPDHADKPLFNALLTPHRSLSRNGFTILMVLTGGVLLVQAFFFLVTGAWPIATFLGADLLAIYIAFRLNYRSGRAREEVRVSRRELLIRKVTPAGKATDHRYNPFWARFLVDRHEEIGITAMRITGEGRTTPVGAFLNPDDRESFADAFSNALATARR</sequence>
<dbReference type="InterPro" id="IPR016990">
    <property type="entry name" value="UCP032162_TM"/>
</dbReference>
<evidence type="ECO:0000313" key="3">
    <source>
        <dbReference type="Proteomes" id="UP000509367"/>
    </source>
</evidence>
<evidence type="ECO:0000313" key="2">
    <source>
        <dbReference type="EMBL" id="QKV19770.1"/>
    </source>
</evidence>
<gene>
    <name evidence="2" type="ORF">HTY61_15575</name>
</gene>
<accession>A0A6N1VFN9</accession>
<dbReference type="PIRSF" id="PIRSF032162">
    <property type="entry name" value="UCP032162_imp"/>
    <property type="match status" value="1"/>
</dbReference>
<dbReference type="KEGG" id="orm:HTY61_15575"/>
<dbReference type="AlphaFoldDB" id="A0A6N1VFN9"/>
<dbReference type="Proteomes" id="UP000509367">
    <property type="component" value="Chromosome"/>
</dbReference>
<dbReference type="InterPro" id="IPR019253">
    <property type="entry name" value="DUF2244_TM"/>
</dbReference>
<dbReference type="RefSeq" id="WP_175277661.1">
    <property type="nucleotide sequence ID" value="NZ_CP054836.1"/>
</dbReference>
<keyword evidence="3" id="KW-1185">Reference proteome</keyword>
<organism evidence="2 3">
    <name type="scientific">Oricola thermophila</name>
    <dbReference type="NCBI Taxonomy" id="2742145"/>
    <lineage>
        <taxon>Bacteria</taxon>
        <taxon>Pseudomonadati</taxon>
        <taxon>Pseudomonadota</taxon>
        <taxon>Alphaproteobacteria</taxon>
        <taxon>Hyphomicrobiales</taxon>
        <taxon>Ahrensiaceae</taxon>
        <taxon>Oricola</taxon>
    </lineage>
</organism>
<keyword evidence="1" id="KW-0472">Membrane</keyword>
<dbReference type="Pfam" id="PF10003">
    <property type="entry name" value="DUF2244"/>
    <property type="match status" value="1"/>
</dbReference>
<proteinExistence type="predicted"/>
<name>A0A6N1VFN9_9HYPH</name>
<feature type="transmembrane region" description="Helical" evidence="1">
    <location>
        <begin position="31"/>
        <end position="51"/>
    </location>
</feature>
<protein>
    <submittedName>
        <fullName evidence="2">DUF2244 domain-containing protein</fullName>
    </submittedName>
</protein>
<dbReference type="EMBL" id="CP054836">
    <property type="protein sequence ID" value="QKV19770.1"/>
    <property type="molecule type" value="Genomic_DNA"/>
</dbReference>